<accession>A0A2H9T1Z0</accession>
<feature type="transmembrane region" description="Helical" evidence="6">
    <location>
        <begin position="28"/>
        <end position="48"/>
    </location>
</feature>
<name>A0A2H9T1Z0_9BACT</name>
<organism evidence="7 8">
    <name type="scientific">Candidatus Staskawiczbacteria bacterium CG10_big_fil_rev_8_21_14_0_10_38_10</name>
    <dbReference type="NCBI Taxonomy" id="1974891"/>
    <lineage>
        <taxon>Bacteria</taxon>
        <taxon>Candidatus Staskawicziibacteriota</taxon>
    </lineage>
</organism>
<feature type="transmembrane region" description="Helical" evidence="6">
    <location>
        <begin position="335"/>
        <end position="357"/>
    </location>
</feature>
<feature type="transmembrane region" description="Helical" evidence="6">
    <location>
        <begin position="456"/>
        <end position="478"/>
    </location>
</feature>
<feature type="transmembrane region" description="Helical" evidence="6">
    <location>
        <begin position="188"/>
        <end position="209"/>
    </location>
</feature>
<dbReference type="CDD" id="cd13128">
    <property type="entry name" value="MATE_Wzx_like"/>
    <property type="match status" value="1"/>
</dbReference>
<protein>
    <submittedName>
        <fullName evidence="7">Uncharacterized protein</fullName>
    </submittedName>
</protein>
<dbReference type="InterPro" id="IPR050833">
    <property type="entry name" value="Poly_Biosynth_Transport"/>
</dbReference>
<feature type="transmembrane region" description="Helical" evidence="6">
    <location>
        <begin position="60"/>
        <end position="78"/>
    </location>
</feature>
<dbReference type="PANTHER" id="PTHR30250:SF11">
    <property type="entry name" value="O-ANTIGEN TRANSPORTER-RELATED"/>
    <property type="match status" value="1"/>
</dbReference>
<keyword evidence="2" id="KW-1003">Cell membrane</keyword>
<dbReference type="PANTHER" id="PTHR30250">
    <property type="entry name" value="PST FAMILY PREDICTED COLANIC ACID TRANSPORTER"/>
    <property type="match status" value="1"/>
</dbReference>
<evidence type="ECO:0000256" key="6">
    <source>
        <dbReference type="SAM" id="Phobius"/>
    </source>
</evidence>
<evidence type="ECO:0000256" key="1">
    <source>
        <dbReference type="ARBA" id="ARBA00004651"/>
    </source>
</evidence>
<feature type="transmembrane region" description="Helical" evidence="6">
    <location>
        <begin position="373"/>
        <end position="392"/>
    </location>
</feature>
<evidence type="ECO:0000256" key="4">
    <source>
        <dbReference type="ARBA" id="ARBA00022989"/>
    </source>
</evidence>
<evidence type="ECO:0000313" key="7">
    <source>
        <dbReference type="EMBL" id="PJE69709.1"/>
    </source>
</evidence>
<feature type="transmembrane region" description="Helical" evidence="6">
    <location>
        <begin position="398"/>
        <end position="420"/>
    </location>
</feature>
<feature type="transmembrane region" description="Helical" evidence="6">
    <location>
        <begin position="432"/>
        <end position="450"/>
    </location>
</feature>
<proteinExistence type="predicted"/>
<evidence type="ECO:0000313" key="8">
    <source>
        <dbReference type="Proteomes" id="UP000236946"/>
    </source>
</evidence>
<dbReference type="InterPro" id="IPR002797">
    <property type="entry name" value="Polysacc_synth"/>
</dbReference>
<feature type="transmembrane region" description="Helical" evidence="6">
    <location>
        <begin position="163"/>
        <end position="182"/>
    </location>
</feature>
<keyword evidence="5 6" id="KW-0472">Membrane</keyword>
<keyword evidence="4 6" id="KW-1133">Transmembrane helix</keyword>
<reference evidence="8" key="1">
    <citation type="submission" date="2017-09" db="EMBL/GenBank/DDBJ databases">
        <title>Depth-based differentiation of microbial function through sediment-hosted aquifers and enrichment of novel symbionts in the deep terrestrial subsurface.</title>
        <authorList>
            <person name="Probst A.J."/>
            <person name="Ladd B."/>
            <person name="Jarett J.K."/>
            <person name="Geller-Mcgrath D.E."/>
            <person name="Sieber C.M.K."/>
            <person name="Emerson J.B."/>
            <person name="Anantharaman K."/>
            <person name="Thomas B.C."/>
            <person name="Malmstrom R."/>
            <person name="Stieglmeier M."/>
            <person name="Klingl A."/>
            <person name="Woyke T."/>
            <person name="Ryan C.M."/>
            <person name="Banfield J.F."/>
        </authorList>
    </citation>
    <scope>NUCLEOTIDE SEQUENCE [LARGE SCALE GENOMIC DNA]</scope>
</reference>
<comment type="caution">
    <text evidence="7">The sequence shown here is derived from an EMBL/GenBank/DDBJ whole genome shotgun (WGS) entry which is preliminary data.</text>
</comment>
<feature type="transmembrane region" description="Helical" evidence="6">
    <location>
        <begin position="221"/>
        <end position="243"/>
    </location>
</feature>
<dbReference type="GO" id="GO:0005886">
    <property type="term" value="C:plasma membrane"/>
    <property type="evidence" value="ECO:0007669"/>
    <property type="project" value="UniProtKB-SubCell"/>
</dbReference>
<evidence type="ECO:0000256" key="5">
    <source>
        <dbReference type="ARBA" id="ARBA00023136"/>
    </source>
</evidence>
<keyword evidence="3 6" id="KW-0812">Transmembrane</keyword>
<feature type="transmembrane region" description="Helical" evidence="6">
    <location>
        <begin position="129"/>
        <end position="151"/>
    </location>
</feature>
<dbReference type="Pfam" id="PF01943">
    <property type="entry name" value="Polysacc_synt"/>
    <property type="match status" value="1"/>
</dbReference>
<feature type="transmembrane region" description="Helical" evidence="6">
    <location>
        <begin position="99"/>
        <end position="123"/>
    </location>
</feature>
<sequence length="492" mass="56047">MTIGNFNGIKSLFFDNLTVKQTLFKNTFWLGTADGISKFLKFILFIYVARILGAAEYGKFTFALAFAGLFIIFADLGLSHITTREFSQEKEKEKKFGALLSLKILLSLGTLVLILASSFFITADPLIQKLIWILAICNLAECFSWIIFAFLQARQKMEYQAFTGILESLIVVGTGLFILFYFPSIRNLSYSYLFASLVALIFVLILFHFKVQRLSLNWRKSIWKEFLLMSWPIALTGMAAAIYGQTDSVMMGYFGQIIQTGWYNAASRIVWATIIPMNLISISFFPVLNKAFNESKEKLQKVFDYQMGIMIFFALPIVTGGIVLAPKIIDFMYNQSYFSSILALQILILTAGIVYFYNPFSQILITFNQQKKAFWMTMGTAITNVILNLILIPKYSLYGAAVATVITHFLTFALFFNLIVRYTYIKPLKSKVLLTFLGAFFSSLIMYFVISLPAIYNLHIIFSVLFGALIYSAVFFVLRYATGKFSRIYEKN</sequence>
<comment type="subcellular location">
    <subcellularLocation>
        <location evidence="1">Cell membrane</location>
        <topology evidence="1">Multi-pass membrane protein</topology>
    </subcellularLocation>
</comment>
<evidence type="ECO:0000256" key="2">
    <source>
        <dbReference type="ARBA" id="ARBA00022475"/>
    </source>
</evidence>
<dbReference type="AlphaFoldDB" id="A0A2H9T1Z0"/>
<dbReference type="EMBL" id="PFEN01000011">
    <property type="protein sequence ID" value="PJE69709.1"/>
    <property type="molecule type" value="Genomic_DNA"/>
</dbReference>
<feature type="transmembrane region" description="Helical" evidence="6">
    <location>
        <begin position="309"/>
        <end position="329"/>
    </location>
</feature>
<feature type="transmembrane region" description="Helical" evidence="6">
    <location>
        <begin position="269"/>
        <end position="288"/>
    </location>
</feature>
<gene>
    <name evidence="7" type="ORF">COU98_00545</name>
</gene>
<dbReference type="Proteomes" id="UP000236946">
    <property type="component" value="Unassembled WGS sequence"/>
</dbReference>
<evidence type="ECO:0000256" key="3">
    <source>
        <dbReference type="ARBA" id="ARBA00022692"/>
    </source>
</evidence>